<gene>
    <name evidence="3" type="ORF">IC620_15655</name>
</gene>
<dbReference type="SMART" id="SM00530">
    <property type="entry name" value="HTH_XRE"/>
    <property type="match status" value="1"/>
</dbReference>
<dbReference type="InterPro" id="IPR001387">
    <property type="entry name" value="Cro/C1-type_HTH"/>
</dbReference>
<evidence type="ECO:0000256" key="1">
    <source>
        <dbReference type="ARBA" id="ARBA00023125"/>
    </source>
</evidence>
<dbReference type="PANTHER" id="PTHR46558">
    <property type="entry name" value="TRACRIPTIONAL REGULATORY PROTEIN-RELATED-RELATED"/>
    <property type="match status" value="1"/>
</dbReference>
<protein>
    <submittedName>
        <fullName evidence="3">Helix-turn-helix domain-containing protein</fullName>
    </submittedName>
</protein>
<dbReference type="Pfam" id="PF01381">
    <property type="entry name" value="HTH_3"/>
    <property type="match status" value="1"/>
</dbReference>
<keyword evidence="1" id="KW-0238">DNA-binding</keyword>
<reference evidence="3" key="1">
    <citation type="submission" date="2020-09" db="EMBL/GenBank/DDBJ databases">
        <title>A novel bacterium of genus Hazenella, isolated from South China Sea.</title>
        <authorList>
            <person name="Huang H."/>
            <person name="Mo K."/>
            <person name="Hu Y."/>
        </authorList>
    </citation>
    <scope>NUCLEOTIDE SEQUENCE</scope>
    <source>
        <strain evidence="3">IB182357</strain>
    </source>
</reference>
<sequence>MKIFGYRLRELREEKGWEQRELKDIIGVSQSTLSEYENGKKVPRPDKLKKITEIFDVSVDYMLGKTDEKKPINNNKKQELDLEKIMKMNPHIGGVPISEEDAQMFIDILESYKKRWLRDRDMGKIETDLSA</sequence>
<dbReference type="CDD" id="cd00093">
    <property type="entry name" value="HTH_XRE"/>
    <property type="match status" value="1"/>
</dbReference>
<proteinExistence type="predicted"/>
<organism evidence="3 4">
    <name type="scientific">Polycladospora coralii</name>
    <dbReference type="NCBI Taxonomy" id="2771432"/>
    <lineage>
        <taxon>Bacteria</taxon>
        <taxon>Bacillati</taxon>
        <taxon>Bacillota</taxon>
        <taxon>Bacilli</taxon>
        <taxon>Bacillales</taxon>
        <taxon>Thermoactinomycetaceae</taxon>
        <taxon>Polycladospora</taxon>
    </lineage>
</organism>
<keyword evidence="4" id="KW-1185">Reference proteome</keyword>
<dbReference type="AlphaFoldDB" id="A0A926N866"/>
<feature type="domain" description="HTH cro/C1-type" evidence="2">
    <location>
        <begin position="8"/>
        <end position="62"/>
    </location>
</feature>
<dbReference type="InterPro" id="IPR010982">
    <property type="entry name" value="Lambda_DNA-bd_dom_sf"/>
</dbReference>
<dbReference type="EMBL" id="JACXAH010000037">
    <property type="protein sequence ID" value="MBD1373781.1"/>
    <property type="molecule type" value="Genomic_DNA"/>
</dbReference>
<dbReference type="PANTHER" id="PTHR46558:SF11">
    <property type="entry name" value="HTH-TYPE TRANSCRIPTIONAL REGULATOR XRE"/>
    <property type="match status" value="1"/>
</dbReference>
<dbReference type="RefSeq" id="WP_191142775.1">
    <property type="nucleotide sequence ID" value="NZ_JACXAH010000037.1"/>
</dbReference>
<comment type="caution">
    <text evidence="3">The sequence shown here is derived from an EMBL/GenBank/DDBJ whole genome shotgun (WGS) entry which is preliminary data.</text>
</comment>
<dbReference type="Gene3D" id="1.10.260.40">
    <property type="entry name" value="lambda repressor-like DNA-binding domains"/>
    <property type="match status" value="1"/>
</dbReference>
<dbReference type="Proteomes" id="UP000661691">
    <property type="component" value="Unassembled WGS sequence"/>
</dbReference>
<dbReference type="GO" id="GO:0003677">
    <property type="term" value="F:DNA binding"/>
    <property type="evidence" value="ECO:0007669"/>
    <property type="project" value="UniProtKB-KW"/>
</dbReference>
<name>A0A926N866_9BACL</name>
<evidence type="ECO:0000259" key="2">
    <source>
        <dbReference type="PROSITE" id="PS50943"/>
    </source>
</evidence>
<accession>A0A926N866</accession>
<dbReference type="SUPFAM" id="SSF47413">
    <property type="entry name" value="lambda repressor-like DNA-binding domains"/>
    <property type="match status" value="1"/>
</dbReference>
<evidence type="ECO:0000313" key="3">
    <source>
        <dbReference type="EMBL" id="MBD1373781.1"/>
    </source>
</evidence>
<dbReference type="PROSITE" id="PS50943">
    <property type="entry name" value="HTH_CROC1"/>
    <property type="match status" value="1"/>
</dbReference>
<evidence type="ECO:0000313" key="4">
    <source>
        <dbReference type="Proteomes" id="UP000661691"/>
    </source>
</evidence>